<gene>
    <name evidence="2" type="ORF">ESB13_17895</name>
</gene>
<keyword evidence="1" id="KW-0812">Transmembrane</keyword>
<sequence length="127" mass="13959">MKVYQINKGVNKPLEVKGIKAQYLIYLAIGVIVLLMIYVIGHLAGAPGFMLLPTVGVLGFVLFTWVSQASSKYGEHGLMKVMAYRRVPSAILSSSRKLFFRLTENVMNDDSGISVSSRRSDSSSITN</sequence>
<reference evidence="2 3" key="1">
    <citation type="submission" date="2019-01" db="EMBL/GenBank/DDBJ databases">
        <title>Filimonas sp. strain TTM-71.</title>
        <authorList>
            <person name="Chen W.-M."/>
        </authorList>
    </citation>
    <scope>NUCLEOTIDE SEQUENCE [LARGE SCALE GENOMIC DNA]</scope>
    <source>
        <strain evidence="2 3">TTM-71</strain>
    </source>
</reference>
<evidence type="ECO:0000313" key="2">
    <source>
        <dbReference type="EMBL" id="RXK81671.1"/>
    </source>
</evidence>
<dbReference type="Pfam" id="PF13571">
    <property type="entry name" value="DUF4133"/>
    <property type="match status" value="1"/>
</dbReference>
<protein>
    <submittedName>
        <fullName evidence="2">DUF4133 domain-containing protein</fullName>
    </submittedName>
</protein>
<dbReference type="OrthoDB" id="1273979at2"/>
<keyword evidence="1" id="KW-0472">Membrane</keyword>
<keyword evidence="3" id="KW-1185">Reference proteome</keyword>
<dbReference type="Proteomes" id="UP000290545">
    <property type="component" value="Unassembled WGS sequence"/>
</dbReference>
<keyword evidence="1" id="KW-1133">Transmembrane helix</keyword>
<dbReference type="AlphaFoldDB" id="A0A4Q1D1I9"/>
<organism evidence="2 3">
    <name type="scientific">Filimonas effusa</name>
    <dbReference type="NCBI Taxonomy" id="2508721"/>
    <lineage>
        <taxon>Bacteria</taxon>
        <taxon>Pseudomonadati</taxon>
        <taxon>Bacteroidota</taxon>
        <taxon>Chitinophagia</taxon>
        <taxon>Chitinophagales</taxon>
        <taxon>Chitinophagaceae</taxon>
        <taxon>Filimonas</taxon>
    </lineage>
</organism>
<feature type="transmembrane region" description="Helical" evidence="1">
    <location>
        <begin position="21"/>
        <end position="40"/>
    </location>
</feature>
<proteinExistence type="predicted"/>
<name>A0A4Q1D1I9_9BACT</name>
<evidence type="ECO:0000256" key="1">
    <source>
        <dbReference type="SAM" id="Phobius"/>
    </source>
</evidence>
<dbReference type="RefSeq" id="WP_129005068.1">
    <property type="nucleotide sequence ID" value="NZ_SDHZ01000003.1"/>
</dbReference>
<feature type="transmembrane region" description="Helical" evidence="1">
    <location>
        <begin position="46"/>
        <end position="66"/>
    </location>
</feature>
<dbReference type="InterPro" id="IPR025407">
    <property type="entry name" value="DUF4133"/>
</dbReference>
<dbReference type="EMBL" id="SDHZ01000003">
    <property type="protein sequence ID" value="RXK81671.1"/>
    <property type="molecule type" value="Genomic_DNA"/>
</dbReference>
<accession>A0A4Q1D1I9</accession>
<evidence type="ECO:0000313" key="3">
    <source>
        <dbReference type="Proteomes" id="UP000290545"/>
    </source>
</evidence>
<comment type="caution">
    <text evidence="2">The sequence shown here is derived from an EMBL/GenBank/DDBJ whole genome shotgun (WGS) entry which is preliminary data.</text>
</comment>